<reference evidence="3" key="2">
    <citation type="submission" date="2022-06" db="UniProtKB">
        <authorList>
            <consortium name="EnsemblMetazoa"/>
        </authorList>
    </citation>
    <scope>IDENTIFICATION</scope>
    <source>
        <strain evidence="3">DF5081</strain>
    </source>
</reference>
<dbReference type="PANTHER" id="PTHR18911:SF5">
    <property type="entry name" value="COILED-COIL DOMAIN-CONTAINING PROTEIN 186"/>
    <property type="match status" value="1"/>
</dbReference>
<keyword evidence="1" id="KW-0175">Coiled coil</keyword>
<dbReference type="GO" id="GO:0090325">
    <property type="term" value="P:regulation of locomotion involved in locomotory behavior"/>
    <property type="evidence" value="ECO:0007669"/>
    <property type="project" value="EnsemblMetazoa"/>
</dbReference>
<dbReference type="Pfam" id="PF01359">
    <property type="entry name" value="Transposase_1"/>
    <property type="match status" value="1"/>
</dbReference>
<name>A0A8R1DZK4_CAEJA</name>
<evidence type="ECO:0000256" key="2">
    <source>
        <dbReference type="SAM" id="MobiDB-lite"/>
    </source>
</evidence>
<dbReference type="GO" id="GO:0043025">
    <property type="term" value="C:neuronal cell body"/>
    <property type="evidence" value="ECO:0007669"/>
    <property type="project" value="EnsemblMetazoa"/>
</dbReference>
<proteinExistence type="predicted"/>
<dbReference type="GO" id="GO:1990502">
    <property type="term" value="P:dense core granule maturation"/>
    <property type="evidence" value="ECO:0007669"/>
    <property type="project" value="EnsemblMetazoa"/>
</dbReference>
<dbReference type="EnsemblMetazoa" id="CJA16646.1">
    <property type="protein sequence ID" value="CJA16646.1"/>
    <property type="gene ID" value="WBGene00135849"/>
</dbReference>
<dbReference type="InterPro" id="IPR001888">
    <property type="entry name" value="Transposase_1"/>
</dbReference>
<dbReference type="SUPFAM" id="SSF57997">
    <property type="entry name" value="Tropomyosin"/>
    <property type="match status" value="1"/>
</dbReference>
<dbReference type="GO" id="GO:0048471">
    <property type="term" value="C:perinuclear region of cytoplasm"/>
    <property type="evidence" value="ECO:0007669"/>
    <property type="project" value="EnsemblMetazoa"/>
</dbReference>
<dbReference type="GO" id="GO:0031267">
    <property type="term" value="F:small GTPase binding"/>
    <property type="evidence" value="ECO:0007669"/>
    <property type="project" value="EnsemblMetazoa"/>
</dbReference>
<dbReference type="InterPro" id="IPR038830">
    <property type="entry name" value="CCDC186"/>
</dbReference>
<sequence length="821" mass="94687">MAWIQNIVIVGSASGLPLEKLQKEELHEKKGDIVGLVGSWDGKGVIYKELLPDRTDVDADLYCRQLQKMKDQHAVHWPGTNDNARPYVALATKDTLQALDVEEKRVPISNDLMEEEDDVATARSSPILRDGETDDVADGAENIKSEYGTPTRENCTIENSLYSKCHSPAHSGAQQLEIDRLESQNAEYREKLLRTIRERDLNEELLKNVQKQHKKELEAQSRRIREFEVQMKANSDRATAQEAHFNVTTREMTAKFNKELQQATKKADTSDKEKNEAVVKYAMREGEMMKLREEIKIKESGLKECKDELEAVKKLQSQENVDALEKCVNSLKVEIEKLKHEKFDVENRMKIAEKRVETLTTNVAESKQQCDVLRKQLIRAKEEKVATCTADLERRLQESDNNLERLRTSHHDMASKFEESSRENADLLAKIDILQDTLSLEEDRRRLCEQQIERLRGVESFVESSSHRIEESQKERATAEQDREQAEQEAKECREQAEKMLRLTQELTDRNMELQWKCKAEEEKNLTLTSKIEELEAELRAAYETSKTFEDRNQELLEQISSLQLEISKPVTLESLEENFYRDKLEDANRKLEEIEAKWTEDRNSFAAYKKKTNASMKELRAELSRKTGGGGTQNGDGHVLMPPPVSSEPSISDRSRTSSITSIDRVTSTSDPDESKQQEQQKNMQQIMIDKIVILQRKLARRTEKCEFLEEHVRQCLEELQKKTKIIQHFALREEASLLMPSDASLEKVPILRKSSAYALMGAMFTASGGEKKQSQVLTEVNSRLQAVLEDVIQKNIGMRKKRHRKRERERVQRKLWAEG</sequence>
<dbReference type="Gene3D" id="3.30.420.10">
    <property type="entry name" value="Ribonuclease H-like superfamily/Ribonuclease H"/>
    <property type="match status" value="1"/>
</dbReference>
<evidence type="ECO:0000313" key="4">
    <source>
        <dbReference type="Proteomes" id="UP000005237"/>
    </source>
</evidence>
<reference evidence="4" key="1">
    <citation type="submission" date="2010-08" db="EMBL/GenBank/DDBJ databases">
        <authorList>
            <consortium name="Caenorhabditis japonica Sequencing Consortium"/>
            <person name="Wilson R.K."/>
        </authorList>
    </citation>
    <scope>NUCLEOTIDE SEQUENCE [LARGE SCALE GENOMIC DNA]</scope>
    <source>
        <strain evidence="4">DF5081</strain>
    </source>
</reference>
<dbReference type="GO" id="GO:0030424">
    <property type="term" value="C:axon"/>
    <property type="evidence" value="ECO:0007669"/>
    <property type="project" value="EnsemblMetazoa"/>
</dbReference>
<dbReference type="AlphaFoldDB" id="A0A8R1DZK4"/>
<feature type="region of interest" description="Disordered" evidence="2">
    <location>
        <begin position="463"/>
        <end position="491"/>
    </location>
</feature>
<dbReference type="GO" id="GO:0005802">
    <property type="term" value="C:trans-Golgi network"/>
    <property type="evidence" value="ECO:0007669"/>
    <property type="project" value="TreeGrafter"/>
</dbReference>
<feature type="region of interest" description="Disordered" evidence="2">
    <location>
        <begin position="801"/>
        <end position="821"/>
    </location>
</feature>
<accession>A0A8R1DZK4</accession>
<feature type="compositionally biased region" description="Basic and acidic residues" evidence="2">
    <location>
        <begin position="465"/>
        <end position="491"/>
    </location>
</feature>
<dbReference type="InterPro" id="IPR036397">
    <property type="entry name" value="RNaseH_sf"/>
</dbReference>
<keyword evidence="4" id="KW-1185">Reference proteome</keyword>
<dbReference type="GO" id="GO:0099518">
    <property type="term" value="P:vesicle cytoskeletal trafficking"/>
    <property type="evidence" value="ECO:0007669"/>
    <property type="project" value="TreeGrafter"/>
</dbReference>
<organism evidence="3 4">
    <name type="scientific">Caenorhabditis japonica</name>
    <dbReference type="NCBI Taxonomy" id="281687"/>
    <lineage>
        <taxon>Eukaryota</taxon>
        <taxon>Metazoa</taxon>
        <taxon>Ecdysozoa</taxon>
        <taxon>Nematoda</taxon>
        <taxon>Chromadorea</taxon>
        <taxon>Rhabditida</taxon>
        <taxon>Rhabditina</taxon>
        <taxon>Rhabditomorpha</taxon>
        <taxon>Rhabditoidea</taxon>
        <taxon>Rhabditidae</taxon>
        <taxon>Peloderinae</taxon>
        <taxon>Caenorhabditis</taxon>
    </lineage>
</organism>
<protein>
    <submittedName>
        <fullName evidence="3">Uncharacterized protein</fullName>
    </submittedName>
</protein>
<feature type="compositionally biased region" description="Basic and acidic residues" evidence="2">
    <location>
        <begin position="810"/>
        <end position="821"/>
    </location>
</feature>
<feature type="compositionally biased region" description="Low complexity" evidence="2">
    <location>
        <begin position="658"/>
        <end position="671"/>
    </location>
</feature>
<dbReference type="GO" id="GO:0003676">
    <property type="term" value="F:nucleic acid binding"/>
    <property type="evidence" value="ECO:0007669"/>
    <property type="project" value="InterPro"/>
</dbReference>
<dbReference type="PANTHER" id="PTHR18911">
    <property type="entry name" value="CTCL TUMOR ANTIGEN HD-CL-01"/>
    <property type="match status" value="1"/>
</dbReference>
<evidence type="ECO:0000256" key="1">
    <source>
        <dbReference type="SAM" id="Coils"/>
    </source>
</evidence>
<evidence type="ECO:0000313" key="3">
    <source>
        <dbReference type="EnsemblMetazoa" id="CJA16646.1"/>
    </source>
</evidence>
<feature type="coiled-coil region" evidence="1">
    <location>
        <begin position="171"/>
        <end position="230"/>
    </location>
</feature>
<dbReference type="Proteomes" id="UP000005237">
    <property type="component" value="Unassembled WGS sequence"/>
</dbReference>
<feature type="region of interest" description="Disordered" evidence="2">
    <location>
        <begin position="626"/>
        <end position="684"/>
    </location>
</feature>